<dbReference type="AlphaFoldDB" id="A0A2P5DZP6"/>
<reference evidence="3" key="1">
    <citation type="submission" date="2016-06" db="EMBL/GenBank/DDBJ databases">
        <title>Parallel loss of symbiosis genes in relatives of nitrogen-fixing non-legume Parasponia.</title>
        <authorList>
            <person name="Van Velzen R."/>
            <person name="Holmer R."/>
            <person name="Bu F."/>
            <person name="Rutten L."/>
            <person name="Van Zeijl A."/>
            <person name="Liu W."/>
            <person name="Santuari L."/>
            <person name="Cao Q."/>
            <person name="Sharma T."/>
            <person name="Shen D."/>
            <person name="Roswanjaya Y."/>
            <person name="Wardhani T."/>
            <person name="Kalhor M.S."/>
            <person name="Jansen J."/>
            <person name="Van den Hoogen J."/>
            <person name="Gungor B."/>
            <person name="Hartog M."/>
            <person name="Hontelez J."/>
            <person name="Verver J."/>
            <person name="Yang W.-C."/>
            <person name="Schijlen E."/>
            <person name="Repin R."/>
            <person name="Schilthuizen M."/>
            <person name="Schranz E."/>
            <person name="Heidstra R."/>
            <person name="Miyata K."/>
            <person name="Fedorova E."/>
            <person name="Kohlen W."/>
            <person name="Bisseling T."/>
            <person name="Smit S."/>
            <person name="Geurts R."/>
        </authorList>
    </citation>
    <scope>NUCLEOTIDE SEQUENCE [LARGE SCALE GENOMIC DNA]</scope>
    <source>
        <strain evidence="3">cv. WU1-14</strain>
    </source>
</reference>
<dbReference type="Proteomes" id="UP000237105">
    <property type="component" value="Unassembled WGS sequence"/>
</dbReference>
<sequence length="100" mass="11147">MKAVMAANRCRATWVWSRGISSGLDAMLNPVPIGLSRKRSPKIRFQEPGLGSRPKGWSGVLRKLTRHGPSSKKFPSMEEQPGPPWSQMRSGVSERGEVRF</sequence>
<name>A0A2P5DZP6_PARAD</name>
<proteinExistence type="predicted"/>
<evidence type="ECO:0000256" key="1">
    <source>
        <dbReference type="SAM" id="MobiDB-lite"/>
    </source>
</evidence>
<dbReference type="EMBL" id="JXTB01000007">
    <property type="protein sequence ID" value="PON78772.1"/>
    <property type="molecule type" value="Genomic_DNA"/>
</dbReference>
<evidence type="ECO:0000313" key="2">
    <source>
        <dbReference type="EMBL" id="PON78772.1"/>
    </source>
</evidence>
<evidence type="ECO:0000313" key="3">
    <source>
        <dbReference type="Proteomes" id="UP000237105"/>
    </source>
</evidence>
<organism evidence="2 3">
    <name type="scientific">Parasponia andersonii</name>
    <name type="common">Sponia andersonii</name>
    <dbReference type="NCBI Taxonomy" id="3476"/>
    <lineage>
        <taxon>Eukaryota</taxon>
        <taxon>Viridiplantae</taxon>
        <taxon>Streptophyta</taxon>
        <taxon>Embryophyta</taxon>
        <taxon>Tracheophyta</taxon>
        <taxon>Spermatophyta</taxon>
        <taxon>Magnoliopsida</taxon>
        <taxon>eudicotyledons</taxon>
        <taxon>Gunneridae</taxon>
        <taxon>Pentapetalae</taxon>
        <taxon>rosids</taxon>
        <taxon>fabids</taxon>
        <taxon>Rosales</taxon>
        <taxon>Cannabaceae</taxon>
        <taxon>Parasponia</taxon>
    </lineage>
</organism>
<gene>
    <name evidence="2" type="ORF">PanWU01x14_016710</name>
</gene>
<protein>
    <submittedName>
        <fullName evidence="2">Uncharacterized protein</fullName>
    </submittedName>
</protein>
<dbReference type="OrthoDB" id="10273532at2759"/>
<comment type="caution">
    <text evidence="2">The sequence shown here is derived from an EMBL/GenBank/DDBJ whole genome shotgun (WGS) entry which is preliminary data.</text>
</comment>
<accession>A0A2P5DZP6</accession>
<feature type="region of interest" description="Disordered" evidence="1">
    <location>
        <begin position="65"/>
        <end position="100"/>
    </location>
</feature>
<keyword evidence="3" id="KW-1185">Reference proteome</keyword>